<evidence type="ECO:0000256" key="7">
    <source>
        <dbReference type="SAM" id="MobiDB-lite"/>
    </source>
</evidence>
<dbReference type="Proteomes" id="UP001595755">
    <property type="component" value="Unassembled WGS sequence"/>
</dbReference>
<comment type="caution">
    <text evidence="9">The sequence shown here is derived from an EMBL/GenBank/DDBJ whole genome shotgun (WGS) entry which is preliminary data.</text>
</comment>
<evidence type="ECO:0000313" key="10">
    <source>
        <dbReference type="Proteomes" id="UP001595755"/>
    </source>
</evidence>
<keyword evidence="5" id="KW-0239">DNA-directed DNA polymerase</keyword>
<dbReference type="PANTHER" id="PTHR32294:SF0">
    <property type="entry name" value="DNA POLYMERASE III SUBUNIT ALPHA"/>
    <property type="match status" value="1"/>
</dbReference>
<dbReference type="InterPro" id="IPR029460">
    <property type="entry name" value="DNAPol_HHH"/>
</dbReference>
<keyword evidence="2 9" id="KW-0808">Transferase</keyword>
<gene>
    <name evidence="9" type="ORF">ACFO1S_15340</name>
</gene>
<name>A0ABV8SB53_9BACL</name>
<dbReference type="Gene3D" id="3.20.20.140">
    <property type="entry name" value="Metal-dependent hydrolases"/>
    <property type="match status" value="1"/>
</dbReference>
<feature type="domain" description="Polymerase/histidinol phosphatase N-terminal" evidence="8">
    <location>
        <begin position="5"/>
        <end position="72"/>
    </location>
</feature>
<evidence type="ECO:0000256" key="1">
    <source>
        <dbReference type="ARBA" id="ARBA00012417"/>
    </source>
</evidence>
<dbReference type="CDD" id="cd12113">
    <property type="entry name" value="PHP_PolIIIA_DnaE3"/>
    <property type="match status" value="1"/>
</dbReference>
<dbReference type="RefSeq" id="WP_204606330.1">
    <property type="nucleotide sequence ID" value="NZ_JBHSED010000033.1"/>
</dbReference>
<evidence type="ECO:0000259" key="8">
    <source>
        <dbReference type="SMART" id="SM00481"/>
    </source>
</evidence>
<organism evidence="9 10">
    <name type="scientific">Cohnella boryungensis</name>
    <dbReference type="NCBI Taxonomy" id="768479"/>
    <lineage>
        <taxon>Bacteria</taxon>
        <taxon>Bacillati</taxon>
        <taxon>Bacillota</taxon>
        <taxon>Bacilli</taxon>
        <taxon>Bacillales</taxon>
        <taxon>Paenibacillaceae</taxon>
        <taxon>Cohnella</taxon>
    </lineage>
</organism>
<dbReference type="InterPro" id="IPR011708">
    <property type="entry name" value="DNA_pol3_alpha_NTPase_dom"/>
</dbReference>
<dbReference type="SUPFAM" id="SSF89550">
    <property type="entry name" value="PHP domain-like"/>
    <property type="match status" value="1"/>
</dbReference>
<dbReference type="EMBL" id="JBHSED010000033">
    <property type="protein sequence ID" value="MFC4304804.1"/>
    <property type="molecule type" value="Genomic_DNA"/>
</dbReference>
<evidence type="ECO:0000256" key="5">
    <source>
        <dbReference type="ARBA" id="ARBA00022932"/>
    </source>
</evidence>
<evidence type="ECO:0000313" key="9">
    <source>
        <dbReference type="EMBL" id="MFC4304804.1"/>
    </source>
</evidence>
<dbReference type="InterPro" id="IPR004805">
    <property type="entry name" value="DnaE2/DnaE/PolC"/>
</dbReference>
<proteinExistence type="predicted"/>
<dbReference type="Pfam" id="PF14579">
    <property type="entry name" value="HHH_6"/>
    <property type="match status" value="1"/>
</dbReference>
<dbReference type="InterPro" id="IPR004013">
    <property type="entry name" value="PHP_dom"/>
</dbReference>
<keyword evidence="10" id="KW-1185">Reference proteome</keyword>
<dbReference type="Pfam" id="PF17657">
    <property type="entry name" value="DNA_pol3_finger"/>
    <property type="match status" value="1"/>
</dbReference>
<dbReference type="NCBIfam" id="NF005298">
    <property type="entry name" value="PRK06826.1"/>
    <property type="match status" value="1"/>
</dbReference>
<dbReference type="InterPro" id="IPR016195">
    <property type="entry name" value="Pol/histidinol_Pase-like"/>
</dbReference>
<dbReference type="InterPro" id="IPR040982">
    <property type="entry name" value="DNA_pol3_finger"/>
</dbReference>
<keyword evidence="3 9" id="KW-0548">Nucleotidyltransferase</keyword>
<dbReference type="SMART" id="SM00481">
    <property type="entry name" value="POLIIIAc"/>
    <property type="match status" value="1"/>
</dbReference>
<evidence type="ECO:0000256" key="4">
    <source>
        <dbReference type="ARBA" id="ARBA00022705"/>
    </source>
</evidence>
<dbReference type="EC" id="2.7.7.7" evidence="1"/>
<feature type="region of interest" description="Disordered" evidence="7">
    <location>
        <begin position="1081"/>
        <end position="1134"/>
    </location>
</feature>
<dbReference type="Gene3D" id="1.10.10.1600">
    <property type="entry name" value="Bacterial DNA polymerase III alpha subunit, thumb domain"/>
    <property type="match status" value="1"/>
</dbReference>
<reference evidence="10" key="1">
    <citation type="journal article" date="2019" name="Int. J. Syst. Evol. Microbiol.">
        <title>The Global Catalogue of Microorganisms (GCM) 10K type strain sequencing project: providing services to taxonomists for standard genome sequencing and annotation.</title>
        <authorList>
            <consortium name="The Broad Institute Genomics Platform"/>
            <consortium name="The Broad Institute Genome Sequencing Center for Infectious Disease"/>
            <person name="Wu L."/>
            <person name="Ma J."/>
        </authorList>
    </citation>
    <scope>NUCLEOTIDE SEQUENCE [LARGE SCALE GENOMIC DNA]</scope>
    <source>
        <strain evidence="10">CGMCC 4.1641</strain>
    </source>
</reference>
<dbReference type="GO" id="GO:0003887">
    <property type="term" value="F:DNA-directed DNA polymerase activity"/>
    <property type="evidence" value="ECO:0007669"/>
    <property type="project" value="UniProtKB-EC"/>
</dbReference>
<dbReference type="InterPro" id="IPR041931">
    <property type="entry name" value="DNA_pol3_alpha_thumb_dom"/>
</dbReference>
<dbReference type="PANTHER" id="PTHR32294">
    <property type="entry name" value="DNA POLYMERASE III SUBUNIT ALPHA"/>
    <property type="match status" value="1"/>
</dbReference>
<dbReference type="CDD" id="cd04485">
    <property type="entry name" value="DnaE_OBF"/>
    <property type="match status" value="1"/>
</dbReference>
<dbReference type="InterPro" id="IPR003141">
    <property type="entry name" value="Pol/His_phosphatase_N"/>
</dbReference>
<protein>
    <recommendedName>
        <fullName evidence="1">DNA-directed DNA polymerase</fullName>
        <ecNumber evidence="1">2.7.7.7</ecNumber>
    </recommendedName>
</protein>
<sequence length="1212" mass="134063">MCDFVHLHVHSEYSLLDGAARIREMTAKAAQLGMSALALTDHGVMYGAIPFYKACIEQGIKPIIGMEAYITAGSRLDKHSRKDQPIYHLTLLAKNEAGYRNLMKLTSIGHLEGFHYRPRIDFEALSAHAEGVICLSGCMSSELSRQLMDDNYEAARATAMRYRALFGSDYYLEIQDHGILEQKKITASVIRLAEELDIPLVATNDSHYIGEEDHSLQDVLLCIGTGKTVDDPDRFRIGTNQLFMKSGEEMSDLFRHVPEAIANTARIADSCRLELEFGKHILPSFSPLPIGKQAGEYLAELCKQGLRERYESSADWENTDFRSNAENRLKYELSVIAQMGFDDYFLIVWDFIRFAHEHGIVTGPGRGSAAGSLVAYALKITDVDPLKYKLLFERFLNPERVTMPDIDIDFSDERRDEVIRYVVGKYGAEHVAQIITFGTLAARAAVRDVGRVMNLPYGEVDKTAKLIPGMPGMTIERAMRDNAEFKSLAESGSGAGQLIAMARRVEGMPRHASTHAAGVVISSDPLTDYVPLQEGTDGVPLTQYSMEHLEAVGLLKMDFLGLRTLSIIERTLASIREQIGRELRWEEVSDEDPLTYELMGRGETTGIFQLESTGMRRVLKELKPSSFEDIVSAVALYRPGPMEFIPQFIRAKHGLVEVEYPHNNLKEILADTYGIIVYQEQIMQIASAMAGFTLGQADLLRRAVGKKKREVLDEQRKHFVAGSLRLGYSDEEANGVYDLIVRFADYGFCRAHAAAYAVLAFQTAFLKAHYPVAFMASMLTAVVGNQRKTAEYVDECRRMGIAVLKPDVNESGVLFTPVSEGRGGAIRFGLAGVKNVGTQAIDSIMKERGDKPYESLSDLCRRVDPRACNKRVIESLVQAGALESLPGHRAQQLAALEPTISAAALWRKEREELQIELFDFEESPNWNVELPAVAPYSQTQMLELERELLGLYLSGHPLDAYDGMIDELRLERLVDIGELPDGATVFTAGMIVSMKPFVTRKGQAMAFLEIEDRIMGAELVAFPTVWAKASAVARKGALVFVRAKVQQGDEDYKLLADDILPLDGPDLKAQAERLRRLAQGHRAGNGYGGRPASGAGTANGARPGGRGMKPAAPASAAENGPAASRQGAASKPSEEGGVPRVYILIDETHEKPATLIRLKLLLKAHAGLRQTVLRYEKERRTVALSDEYKVDPNPQLVEEIEKLLGAGTIRVK</sequence>
<dbReference type="NCBIfam" id="NF004226">
    <property type="entry name" value="PRK05673.1"/>
    <property type="match status" value="1"/>
</dbReference>
<accession>A0ABV8SB53</accession>
<feature type="compositionally biased region" description="Low complexity" evidence="7">
    <location>
        <begin position="1110"/>
        <end position="1123"/>
    </location>
</feature>
<dbReference type="NCBIfam" id="TIGR00594">
    <property type="entry name" value="polc"/>
    <property type="match status" value="1"/>
</dbReference>
<evidence type="ECO:0000256" key="6">
    <source>
        <dbReference type="ARBA" id="ARBA00049244"/>
    </source>
</evidence>
<dbReference type="Pfam" id="PF07733">
    <property type="entry name" value="DNA_pol3_alpha"/>
    <property type="match status" value="1"/>
</dbReference>
<dbReference type="Gene3D" id="1.10.150.870">
    <property type="match status" value="1"/>
</dbReference>
<evidence type="ECO:0000256" key="2">
    <source>
        <dbReference type="ARBA" id="ARBA00022679"/>
    </source>
</evidence>
<dbReference type="Pfam" id="PF02811">
    <property type="entry name" value="PHP"/>
    <property type="match status" value="1"/>
</dbReference>
<evidence type="ECO:0000256" key="3">
    <source>
        <dbReference type="ARBA" id="ARBA00022695"/>
    </source>
</evidence>
<keyword evidence="4" id="KW-0235">DNA replication</keyword>
<comment type="catalytic activity">
    <reaction evidence="6">
        <text>DNA(n) + a 2'-deoxyribonucleoside 5'-triphosphate = DNA(n+1) + diphosphate</text>
        <dbReference type="Rhea" id="RHEA:22508"/>
        <dbReference type="Rhea" id="RHEA-COMP:17339"/>
        <dbReference type="Rhea" id="RHEA-COMP:17340"/>
        <dbReference type="ChEBI" id="CHEBI:33019"/>
        <dbReference type="ChEBI" id="CHEBI:61560"/>
        <dbReference type="ChEBI" id="CHEBI:173112"/>
        <dbReference type="EC" id="2.7.7.7"/>
    </reaction>
</comment>